<gene>
    <name evidence="2" type="ORF">M378DRAFT_15050</name>
</gene>
<dbReference type="GO" id="GO:0007166">
    <property type="term" value="P:cell surface receptor signaling pathway"/>
    <property type="evidence" value="ECO:0007669"/>
    <property type="project" value="InterPro"/>
</dbReference>
<dbReference type="STRING" id="946122.A0A0C2WS11"/>
<dbReference type="Proteomes" id="UP000054549">
    <property type="component" value="Unassembled WGS sequence"/>
</dbReference>
<dbReference type="EMBL" id="KN818322">
    <property type="protein sequence ID" value="KIL59098.1"/>
    <property type="molecule type" value="Genomic_DNA"/>
</dbReference>
<reference evidence="2 3" key="1">
    <citation type="submission" date="2014-04" db="EMBL/GenBank/DDBJ databases">
        <title>Evolutionary Origins and Diversification of the Mycorrhizal Mutualists.</title>
        <authorList>
            <consortium name="DOE Joint Genome Institute"/>
            <consortium name="Mycorrhizal Genomics Consortium"/>
            <person name="Kohler A."/>
            <person name="Kuo A."/>
            <person name="Nagy L.G."/>
            <person name="Floudas D."/>
            <person name="Copeland A."/>
            <person name="Barry K.W."/>
            <person name="Cichocki N."/>
            <person name="Veneault-Fourrey C."/>
            <person name="LaButti K."/>
            <person name="Lindquist E.A."/>
            <person name="Lipzen A."/>
            <person name="Lundell T."/>
            <person name="Morin E."/>
            <person name="Murat C."/>
            <person name="Riley R."/>
            <person name="Ohm R."/>
            <person name="Sun H."/>
            <person name="Tunlid A."/>
            <person name="Henrissat B."/>
            <person name="Grigoriev I.V."/>
            <person name="Hibbett D.S."/>
            <person name="Martin F."/>
        </authorList>
    </citation>
    <scope>NUCLEOTIDE SEQUENCE [LARGE SCALE GENOMIC DNA]</scope>
    <source>
        <strain evidence="2 3">Koide BX008</strain>
    </source>
</reference>
<dbReference type="OrthoDB" id="192148at2759"/>
<protein>
    <recommendedName>
        <fullName evidence="4">Fungal N-terminal domain-containing protein</fullName>
    </recommendedName>
</protein>
<dbReference type="CDD" id="cd21037">
    <property type="entry name" value="MLKL_NTD"/>
    <property type="match status" value="1"/>
</dbReference>
<accession>A0A0C2WS11</accession>
<dbReference type="InterPro" id="IPR036537">
    <property type="entry name" value="Adaptor_Cbl_N_dom_sf"/>
</dbReference>
<dbReference type="HOGENOM" id="CLU_065617_1_0_1"/>
<dbReference type="InParanoid" id="A0A0C2WS11"/>
<dbReference type="AlphaFoldDB" id="A0A0C2WS11"/>
<feature type="compositionally biased region" description="Low complexity" evidence="1">
    <location>
        <begin position="199"/>
        <end position="208"/>
    </location>
</feature>
<evidence type="ECO:0000313" key="2">
    <source>
        <dbReference type="EMBL" id="KIL59098.1"/>
    </source>
</evidence>
<evidence type="ECO:0000256" key="1">
    <source>
        <dbReference type="SAM" id="MobiDB-lite"/>
    </source>
</evidence>
<dbReference type="InterPro" id="IPR059179">
    <property type="entry name" value="MLKL-like_MCAfunc"/>
</dbReference>
<organism evidence="2 3">
    <name type="scientific">Amanita muscaria (strain Koide BX008)</name>
    <dbReference type="NCBI Taxonomy" id="946122"/>
    <lineage>
        <taxon>Eukaryota</taxon>
        <taxon>Fungi</taxon>
        <taxon>Dikarya</taxon>
        <taxon>Basidiomycota</taxon>
        <taxon>Agaricomycotina</taxon>
        <taxon>Agaricomycetes</taxon>
        <taxon>Agaricomycetidae</taxon>
        <taxon>Agaricales</taxon>
        <taxon>Pluteineae</taxon>
        <taxon>Amanitaceae</taxon>
        <taxon>Amanita</taxon>
    </lineage>
</organism>
<sequence length="267" mass="29100">MIVSEHPVDSAKESKAERNAGRADVILDVSAVILGTLRDVAHLSPVPGLSEAAGIAVSIAGIVAKARNNKDDFRRLAEDSTEVVYAIVRAHKDVTRPEDVPSDLIDNLRQLVTTLTLVHKFAEKGARRNFFMAMIRSNVDATRILDYREKLRQSMRVFGLQSDISLRDTVHKLAEQQVEMMNELKNREGRARDEPGSTPPASTSPVPSKLAPLINSAQGQVKVSSISGDKITNKASTTTTNTNSYNVMNNSSLNTGNTTTAITNTYN</sequence>
<evidence type="ECO:0000313" key="3">
    <source>
        <dbReference type="Proteomes" id="UP000054549"/>
    </source>
</evidence>
<name>A0A0C2WS11_AMAMK</name>
<dbReference type="Gene3D" id="1.20.930.20">
    <property type="entry name" value="Adaptor protein Cbl, N-terminal domain"/>
    <property type="match status" value="1"/>
</dbReference>
<proteinExistence type="predicted"/>
<keyword evidence="3" id="KW-1185">Reference proteome</keyword>
<feature type="region of interest" description="Disordered" evidence="1">
    <location>
        <begin position="187"/>
        <end position="208"/>
    </location>
</feature>
<evidence type="ECO:0008006" key="4">
    <source>
        <dbReference type="Google" id="ProtNLM"/>
    </source>
</evidence>